<accession>A0ABR2XFZ4</accession>
<dbReference type="EMBL" id="JARVKM010000059">
    <property type="protein sequence ID" value="KAK9772595.1"/>
    <property type="molecule type" value="Genomic_DNA"/>
</dbReference>
<sequence>MTPNISHAGPSHQTQSPVYSHQLRLRPSHNQYPRTLAVFEHSALGRVCLSIDFGTSTSEVSYAVIEPGQNSKTDPPQVKYITNWPDDPNKGFDNSAAVGVPSEIVYLKDGILRRSHPPPGRSSTRLQKRRGSIPAFGTFQSANQRELDFIDVIDEDESMSDCEDEGTLFHDSPWNAGNVSRHHHTEYIIWGFDAQAKCSPDDEKMRGFKLLLKKDPMTEQFCRELTPRLAKIGYSDPSKAHISVISDYLTCLLRHVKSELIACGKYRGYDFEIILCIPAVWDQKACRDTQVALARAFTRADFDQVKVEQNSINGLFLVPEPEAAAAWILQNNKDLLPDDTFMLVDAGGGTVDVSIYTISQKTPLRLEAEEVAPVGALCGSAYLNGRFYDHIRKRLDGELYLEEERGRTLDEIAHEITVTDFEIRLKRNFNCFEQPPAPKIVRCPGLRENSNKRFLRDRIVISHERLRKIFRPSLQRTLELVVTQVERLAANSRKKKAIKVRISANHHPQGCSSYQKVVLTGGFATSISLERCLSASLQAYCEKNNHPILDVIVPSRDASAVSSGGILRGLNKDRGPLRFIRSSYGILRTFPWDENREEFLNSGLTKPRRNAVDGGHWVKDTIYWVLKRGDEVVTHLANGRTERVWKSEPISCMHSFLATSTKFLCEELLYVSDSATESYYLRDHEKNRDAEEVGAIITDFTFLREQGLVDPVQNYDETGNLIGKEHYEIEYKLYLEVVGRDLQCYAEYGDRTRQTSRINIASAFDPGTD</sequence>
<organism evidence="1 2">
    <name type="scientific">Seiridium cardinale</name>
    <dbReference type="NCBI Taxonomy" id="138064"/>
    <lineage>
        <taxon>Eukaryota</taxon>
        <taxon>Fungi</taxon>
        <taxon>Dikarya</taxon>
        <taxon>Ascomycota</taxon>
        <taxon>Pezizomycotina</taxon>
        <taxon>Sordariomycetes</taxon>
        <taxon>Xylariomycetidae</taxon>
        <taxon>Amphisphaeriales</taxon>
        <taxon>Sporocadaceae</taxon>
        <taxon>Seiridium</taxon>
    </lineage>
</organism>
<dbReference type="Gene3D" id="3.30.420.40">
    <property type="match status" value="2"/>
</dbReference>
<gene>
    <name evidence="1" type="ORF">SCAR479_10646</name>
</gene>
<protein>
    <submittedName>
        <fullName evidence="1">Uncharacterized protein</fullName>
    </submittedName>
</protein>
<dbReference type="PANTHER" id="PTHR42749:SF8">
    <property type="entry name" value="HSP70 FAMILY PROTEIN (AFU_ORTHOLOGUE AFUA_3G13740)"/>
    <property type="match status" value="1"/>
</dbReference>
<reference evidence="1 2" key="1">
    <citation type="submission" date="2024-02" db="EMBL/GenBank/DDBJ databases">
        <title>First draft genome assembly of two strains of Seiridium cardinale.</title>
        <authorList>
            <person name="Emiliani G."/>
            <person name="Scali E."/>
        </authorList>
    </citation>
    <scope>NUCLEOTIDE SEQUENCE [LARGE SCALE GENOMIC DNA]</scope>
    <source>
        <strain evidence="1 2">BM-138-000479</strain>
    </source>
</reference>
<evidence type="ECO:0000313" key="2">
    <source>
        <dbReference type="Proteomes" id="UP001465668"/>
    </source>
</evidence>
<evidence type="ECO:0000313" key="1">
    <source>
        <dbReference type="EMBL" id="KAK9772595.1"/>
    </source>
</evidence>
<dbReference type="Proteomes" id="UP001465668">
    <property type="component" value="Unassembled WGS sequence"/>
</dbReference>
<dbReference type="InterPro" id="IPR043129">
    <property type="entry name" value="ATPase_NBD"/>
</dbReference>
<proteinExistence type="predicted"/>
<comment type="caution">
    <text evidence="1">The sequence shown here is derived from an EMBL/GenBank/DDBJ whole genome shotgun (WGS) entry which is preliminary data.</text>
</comment>
<keyword evidence="2" id="KW-1185">Reference proteome</keyword>
<dbReference type="PANTHER" id="PTHR42749">
    <property type="entry name" value="CELL SHAPE-DETERMINING PROTEIN MREB"/>
    <property type="match status" value="1"/>
</dbReference>
<name>A0ABR2XFZ4_9PEZI</name>
<dbReference type="CDD" id="cd10170">
    <property type="entry name" value="ASKHA_NBD_HSP70"/>
    <property type="match status" value="1"/>
</dbReference>
<dbReference type="Gene3D" id="3.90.640.10">
    <property type="entry name" value="Actin, Chain A, domain 4"/>
    <property type="match status" value="1"/>
</dbReference>
<dbReference type="SUPFAM" id="SSF53067">
    <property type="entry name" value="Actin-like ATPase domain"/>
    <property type="match status" value="2"/>
</dbReference>